<proteinExistence type="predicted"/>
<dbReference type="GO" id="GO:0006355">
    <property type="term" value="P:regulation of DNA-templated transcription"/>
    <property type="evidence" value="ECO:0007669"/>
    <property type="project" value="InterPro"/>
</dbReference>
<dbReference type="PANTHER" id="PTHR48111:SF40">
    <property type="entry name" value="PHOSPHATE REGULON TRANSCRIPTIONAL REGULATORY PROTEIN PHOB"/>
    <property type="match status" value="1"/>
</dbReference>
<evidence type="ECO:0000256" key="4">
    <source>
        <dbReference type="ARBA" id="ARBA00023125"/>
    </source>
</evidence>
<organism evidence="10">
    <name type="scientific">uncultured bacterium contig00023</name>
    <dbReference type="NCBI Taxonomy" id="1181512"/>
    <lineage>
        <taxon>Bacteria</taxon>
        <taxon>environmental samples</taxon>
    </lineage>
</organism>
<dbReference type="PANTHER" id="PTHR48111">
    <property type="entry name" value="REGULATOR OF RPOS"/>
    <property type="match status" value="1"/>
</dbReference>
<dbReference type="Gene3D" id="3.40.50.2300">
    <property type="match status" value="1"/>
</dbReference>
<dbReference type="GO" id="GO:0032993">
    <property type="term" value="C:protein-DNA complex"/>
    <property type="evidence" value="ECO:0007669"/>
    <property type="project" value="TreeGrafter"/>
</dbReference>
<dbReference type="GO" id="GO:0000976">
    <property type="term" value="F:transcription cis-regulatory region binding"/>
    <property type="evidence" value="ECO:0007669"/>
    <property type="project" value="TreeGrafter"/>
</dbReference>
<keyword evidence="3" id="KW-0805">Transcription regulation</keyword>
<evidence type="ECO:0000259" key="9">
    <source>
        <dbReference type="PROSITE" id="PS51755"/>
    </source>
</evidence>
<dbReference type="SMART" id="SM00862">
    <property type="entry name" value="Trans_reg_C"/>
    <property type="match status" value="1"/>
</dbReference>
<feature type="domain" description="Response regulatory" evidence="8">
    <location>
        <begin position="5"/>
        <end position="121"/>
    </location>
</feature>
<feature type="domain" description="OmpR/PhoB-type" evidence="9">
    <location>
        <begin position="133"/>
        <end position="235"/>
    </location>
</feature>
<dbReference type="Gene3D" id="1.10.10.10">
    <property type="entry name" value="Winged helix-like DNA-binding domain superfamily/Winged helix DNA-binding domain"/>
    <property type="match status" value="1"/>
</dbReference>
<dbReference type="CDD" id="cd00383">
    <property type="entry name" value="trans_reg_C"/>
    <property type="match status" value="1"/>
</dbReference>
<dbReference type="InterPro" id="IPR039420">
    <property type="entry name" value="WalR-like"/>
</dbReference>
<keyword evidence="1 6" id="KW-0597">Phosphoprotein</keyword>
<dbReference type="Pfam" id="PF00486">
    <property type="entry name" value="Trans_reg_C"/>
    <property type="match status" value="1"/>
</dbReference>
<protein>
    <submittedName>
        <fullName evidence="10">Phosphate regulon transcriptional regulatory protein PhoB (SphR)</fullName>
    </submittedName>
</protein>
<feature type="modified residue" description="4-aspartylphosphate" evidence="6">
    <location>
        <position position="54"/>
    </location>
</feature>
<dbReference type="InterPro" id="IPR036388">
    <property type="entry name" value="WH-like_DNA-bd_sf"/>
</dbReference>
<accession>A0A806KLB7</accession>
<dbReference type="EMBL" id="JQ844201">
    <property type="protein sequence ID" value="AGS52561.1"/>
    <property type="molecule type" value="Genomic_DNA"/>
</dbReference>
<evidence type="ECO:0000256" key="1">
    <source>
        <dbReference type="ARBA" id="ARBA00022553"/>
    </source>
</evidence>
<dbReference type="InterPro" id="IPR011006">
    <property type="entry name" value="CheY-like_superfamily"/>
</dbReference>
<dbReference type="GO" id="GO:0005829">
    <property type="term" value="C:cytosol"/>
    <property type="evidence" value="ECO:0007669"/>
    <property type="project" value="TreeGrafter"/>
</dbReference>
<dbReference type="GO" id="GO:0000156">
    <property type="term" value="F:phosphorelay response regulator activity"/>
    <property type="evidence" value="ECO:0007669"/>
    <property type="project" value="TreeGrafter"/>
</dbReference>
<dbReference type="SMART" id="SM00448">
    <property type="entry name" value="REC"/>
    <property type="match status" value="1"/>
</dbReference>
<evidence type="ECO:0000256" key="7">
    <source>
        <dbReference type="PROSITE-ProRule" id="PRU01091"/>
    </source>
</evidence>
<dbReference type="InterPro" id="IPR016032">
    <property type="entry name" value="Sig_transdc_resp-reg_C-effctor"/>
</dbReference>
<evidence type="ECO:0000256" key="6">
    <source>
        <dbReference type="PROSITE-ProRule" id="PRU00169"/>
    </source>
</evidence>
<evidence type="ECO:0000313" key="10">
    <source>
        <dbReference type="EMBL" id="AGS52561.1"/>
    </source>
</evidence>
<dbReference type="InterPro" id="IPR001789">
    <property type="entry name" value="Sig_transdc_resp-reg_receiver"/>
</dbReference>
<dbReference type="InterPro" id="IPR001867">
    <property type="entry name" value="OmpR/PhoB-type_DNA-bd"/>
</dbReference>
<dbReference type="PROSITE" id="PS51755">
    <property type="entry name" value="OMPR_PHOB"/>
    <property type="match status" value="1"/>
</dbReference>
<evidence type="ECO:0000256" key="3">
    <source>
        <dbReference type="ARBA" id="ARBA00023015"/>
    </source>
</evidence>
<evidence type="ECO:0000256" key="2">
    <source>
        <dbReference type="ARBA" id="ARBA00023012"/>
    </source>
</evidence>
<reference evidence="10" key="1">
    <citation type="submission" date="2012-03" db="EMBL/GenBank/DDBJ databases">
        <title>Functional metagenomics reveals considerable lignocellulase gene clusters in the gut microbiome of a wood-feeding higher termite.</title>
        <authorList>
            <person name="Liu N."/>
        </authorList>
    </citation>
    <scope>NUCLEOTIDE SEQUENCE</scope>
</reference>
<keyword evidence="4 7" id="KW-0238">DNA-binding</keyword>
<dbReference type="AlphaFoldDB" id="A0A806KLB7"/>
<feature type="DNA-binding region" description="OmpR/PhoB-type" evidence="7">
    <location>
        <begin position="133"/>
        <end position="235"/>
    </location>
</feature>
<dbReference type="Gene3D" id="6.10.250.690">
    <property type="match status" value="1"/>
</dbReference>
<dbReference type="Pfam" id="PF00072">
    <property type="entry name" value="Response_reg"/>
    <property type="match status" value="1"/>
</dbReference>
<sequence>MSKAVILIIEDDKEIQELLSHSMAREGWKLLQAKTGEDGLKMLKNNKVSCILLDIMLPGMDGLKVIKKIKEIEQCRNIPVIMTTAKGEEADIVTGLELGADDYVVKPYSPKVLIARIRAGLRRQEEGVSNAGVNVWQQGDLVLDAARHTAFLGERQLDLFATEFALLKHFLSNPEIVFSRNQIIEAIRGPDYPVTDRSVDVQILGLRKKLDEASPDKSAGDMIETIRGVGYRFRSGPLQERT</sequence>
<evidence type="ECO:0000256" key="5">
    <source>
        <dbReference type="ARBA" id="ARBA00023163"/>
    </source>
</evidence>
<keyword evidence="2" id="KW-0902">Two-component regulatory system</keyword>
<evidence type="ECO:0000259" key="8">
    <source>
        <dbReference type="PROSITE" id="PS50110"/>
    </source>
</evidence>
<dbReference type="SUPFAM" id="SSF46894">
    <property type="entry name" value="C-terminal effector domain of the bipartite response regulators"/>
    <property type="match status" value="1"/>
</dbReference>
<dbReference type="PROSITE" id="PS50110">
    <property type="entry name" value="RESPONSE_REGULATORY"/>
    <property type="match status" value="1"/>
</dbReference>
<dbReference type="FunFam" id="3.40.50.2300:FF:000001">
    <property type="entry name" value="DNA-binding response regulator PhoB"/>
    <property type="match status" value="1"/>
</dbReference>
<name>A0A806KLB7_9BACT</name>
<dbReference type="SUPFAM" id="SSF52172">
    <property type="entry name" value="CheY-like"/>
    <property type="match status" value="1"/>
</dbReference>
<keyword evidence="5" id="KW-0804">Transcription</keyword>